<feature type="transmembrane region" description="Helical" evidence="7">
    <location>
        <begin position="118"/>
        <end position="138"/>
    </location>
</feature>
<keyword evidence="6 7" id="KW-0472">Membrane</keyword>
<feature type="transmembrane region" description="Helical" evidence="7">
    <location>
        <begin position="37"/>
        <end position="59"/>
    </location>
</feature>
<dbReference type="EMBL" id="FWYB01000001">
    <property type="protein sequence ID" value="SMC52099.1"/>
    <property type="molecule type" value="Genomic_DNA"/>
</dbReference>
<evidence type="ECO:0000256" key="4">
    <source>
        <dbReference type="ARBA" id="ARBA00022847"/>
    </source>
</evidence>
<dbReference type="Gene3D" id="1.20.1740.10">
    <property type="entry name" value="Amino acid/polyamine transporter I"/>
    <property type="match status" value="1"/>
</dbReference>
<dbReference type="GO" id="GO:0005886">
    <property type="term" value="C:plasma membrane"/>
    <property type="evidence" value="ECO:0007669"/>
    <property type="project" value="TreeGrafter"/>
</dbReference>
<evidence type="ECO:0000256" key="6">
    <source>
        <dbReference type="ARBA" id="ARBA00023136"/>
    </source>
</evidence>
<feature type="transmembrane region" description="Helical" evidence="7">
    <location>
        <begin position="312"/>
        <end position="332"/>
    </location>
</feature>
<comment type="subcellular location">
    <subcellularLocation>
        <location evidence="1">Membrane</location>
        <topology evidence="1">Multi-pass membrane protein</topology>
    </subcellularLocation>
</comment>
<keyword evidence="2" id="KW-0813">Transport</keyword>
<feature type="transmembrane region" description="Helical" evidence="7">
    <location>
        <begin position="184"/>
        <end position="205"/>
    </location>
</feature>
<feature type="transmembrane region" description="Helical" evidence="7">
    <location>
        <begin position="145"/>
        <end position="164"/>
    </location>
</feature>
<evidence type="ECO:0000256" key="3">
    <source>
        <dbReference type="ARBA" id="ARBA00022692"/>
    </source>
</evidence>
<organism evidence="8 9">
    <name type="scientific">Pedobacter nyackensis</name>
    <dbReference type="NCBI Taxonomy" id="475255"/>
    <lineage>
        <taxon>Bacteria</taxon>
        <taxon>Pseudomonadati</taxon>
        <taxon>Bacteroidota</taxon>
        <taxon>Sphingobacteriia</taxon>
        <taxon>Sphingobacteriales</taxon>
        <taxon>Sphingobacteriaceae</taxon>
        <taxon>Pedobacter</taxon>
    </lineage>
</organism>
<evidence type="ECO:0000256" key="2">
    <source>
        <dbReference type="ARBA" id="ARBA00022448"/>
    </source>
</evidence>
<keyword evidence="5 7" id="KW-1133">Transmembrane helix</keyword>
<dbReference type="NCBIfam" id="NF037982">
    <property type="entry name" value="Nramp_1"/>
    <property type="match status" value="1"/>
</dbReference>
<evidence type="ECO:0000313" key="9">
    <source>
        <dbReference type="Proteomes" id="UP000192678"/>
    </source>
</evidence>
<keyword evidence="9" id="KW-1185">Reference proteome</keyword>
<dbReference type="OrthoDB" id="9787548at2"/>
<dbReference type="GO" id="GO:0005384">
    <property type="term" value="F:manganese ion transmembrane transporter activity"/>
    <property type="evidence" value="ECO:0007669"/>
    <property type="project" value="TreeGrafter"/>
</dbReference>
<feature type="transmembrane region" description="Helical" evidence="7">
    <location>
        <begin position="266"/>
        <end position="291"/>
    </location>
</feature>
<evidence type="ECO:0000256" key="5">
    <source>
        <dbReference type="ARBA" id="ARBA00022989"/>
    </source>
</evidence>
<proteinExistence type="predicted"/>
<evidence type="ECO:0000256" key="7">
    <source>
        <dbReference type="SAM" id="Phobius"/>
    </source>
</evidence>
<feature type="transmembrane region" description="Helical" evidence="7">
    <location>
        <begin position="378"/>
        <end position="396"/>
    </location>
</feature>
<dbReference type="PANTHER" id="PTHR11706:SF33">
    <property type="entry name" value="NATURAL RESISTANCE-ASSOCIATED MACROPHAGE PROTEIN 2"/>
    <property type="match status" value="1"/>
</dbReference>
<protein>
    <submittedName>
        <fullName evidence="8">Mn2+ and Fe2+ transporters of the NRAMP family</fullName>
    </submittedName>
</protein>
<dbReference type="AlphaFoldDB" id="A0A1W1ZUH7"/>
<dbReference type="GO" id="GO:0015293">
    <property type="term" value="F:symporter activity"/>
    <property type="evidence" value="ECO:0007669"/>
    <property type="project" value="UniProtKB-KW"/>
</dbReference>
<keyword evidence="4" id="KW-0769">Symport</keyword>
<reference evidence="8 9" key="1">
    <citation type="submission" date="2017-04" db="EMBL/GenBank/DDBJ databases">
        <authorList>
            <person name="Afonso C.L."/>
            <person name="Miller P.J."/>
            <person name="Scott M.A."/>
            <person name="Spackman E."/>
            <person name="Goraichik I."/>
            <person name="Dimitrov K.M."/>
            <person name="Suarez D.L."/>
            <person name="Swayne D.E."/>
        </authorList>
    </citation>
    <scope>NUCLEOTIDE SEQUENCE [LARGE SCALE GENOMIC DNA]</scope>
    <source>
        <strain evidence="8 9">DSM 19625</strain>
    </source>
</reference>
<keyword evidence="3 7" id="KW-0812">Transmembrane</keyword>
<evidence type="ECO:0000313" key="8">
    <source>
        <dbReference type="EMBL" id="SMC52099.1"/>
    </source>
</evidence>
<name>A0A1W1ZUH7_9SPHI</name>
<dbReference type="STRING" id="475255.SAMN04488101_10157"/>
<accession>A0A1W1ZUH7</accession>
<feature type="transmembrane region" description="Helical" evidence="7">
    <location>
        <begin position="79"/>
        <end position="98"/>
    </location>
</feature>
<gene>
    <name evidence="8" type="ORF">SAMN04488101_10157</name>
</gene>
<feature type="transmembrane region" description="Helical" evidence="7">
    <location>
        <begin position="225"/>
        <end position="246"/>
    </location>
</feature>
<dbReference type="PANTHER" id="PTHR11706">
    <property type="entry name" value="SOLUTE CARRIER PROTEIN FAMILY 11 MEMBER"/>
    <property type="match status" value="1"/>
</dbReference>
<dbReference type="Pfam" id="PF01566">
    <property type="entry name" value="Nramp"/>
    <property type="match status" value="1"/>
</dbReference>
<evidence type="ECO:0000256" key="1">
    <source>
        <dbReference type="ARBA" id="ARBA00004141"/>
    </source>
</evidence>
<dbReference type="Proteomes" id="UP000192678">
    <property type="component" value="Unassembled WGS sequence"/>
</dbReference>
<feature type="transmembrane region" description="Helical" evidence="7">
    <location>
        <begin position="7"/>
        <end position="25"/>
    </location>
</feature>
<dbReference type="GO" id="GO:0034755">
    <property type="term" value="P:iron ion transmembrane transport"/>
    <property type="evidence" value="ECO:0007669"/>
    <property type="project" value="TreeGrafter"/>
</dbReference>
<dbReference type="GO" id="GO:0015086">
    <property type="term" value="F:cadmium ion transmembrane transporter activity"/>
    <property type="evidence" value="ECO:0007669"/>
    <property type="project" value="TreeGrafter"/>
</dbReference>
<dbReference type="RefSeq" id="WP_084286670.1">
    <property type="nucleotide sequence ID" value="NZ_FWYB01000001.1"/>
</dbReference>
<sequence>MKNSVKKWLVSLGPGIVTAAIVFGPSKITITSKMGAMYGYSLLWVVVVAIFFMIVFTSIGSRIGMATDDSILTTIRKEYGKWVAGLMGVGIFLVTTSFQAGNSIGIGISLSEATGTRPAPWIILFNLISIALLFFRNFYQTLERLMIAIVALMLFAFLTTMFLVKPDISGIFTGFTPSFPHGSTGLVIAFSASCFSIVGAFYQAYLMQARQRINPGSVLENSKGFIGMIILGVMSAVVMICAAAVLNKQGIPVNKASDMALALEPLFGHNASLLFLVGLFGASFSSLVGNATIGGSLLSDGFGYGSQLDSKVVKGFIALVMVIGSVVAVGYEKPPLELIIFAQSITIFLVPFIGIAMYTLSNKRSLMGEHVNTPFARYAGFAGLLVLALLAIYNFYELFLK</sequence>
<feature type="transmembrane region" description="Helical" evidence="7">
    <location>
        <begin position="338"/>
        <end position="358"/>
    </location>
</feature>
<dbReference type="InterPro" id="IPR001046">
    <property type="entry name" value="NRAMP_fam"/>
</dbReference>